<comment type="caution">
    <text evidence="2">The sequence shown here is derived from an EMBL/GenBank/DDBJ whole genome shotgun (WGS) entry which is preliminary data.</text>
</comment>
<keyword evidence="3" id="KW-1185">Reference proteome</keyword>
<accession>A0AA39HK36</accession>
<evidence type="ECO:0000313" key="2">
    <source>
        <dbReference type="EMBL" id="KAK0406228.1"/>
    </source>
</evidence>
<keyword evidence="1" id="KW-0732">Signal</keyword>
<proteinExistence type="predicted"/>
<dbReference type="Proteomes" id="UP001175271">
    <property type="component" value="Unassembled WGS sequence"/>
</dbReference>
<protein>
    <recommendedName>
        <fullName evidence="4">Secreted protein</fullName>
    </recommendedName>
</protein>
<sequence length="82" mass="9493">MRVLIVLLIVAACYAAHKIRDQQFQIQGIEVYDEVSSRERRQVNQNYVRPSFGREAPQFAPRVVSDAFTPKLTQSFVISRRP</sequence>
<evidence type="ECO:0000256" key="1">
    <source>
        <dbReference type="SAM" id="SignalP"/>
    </source>
</evidence>
<evidence type="ECO:0008006" key="4">
    <source>
        <dbReference type="Google" id="ProtNLM"/>
    </source>
</evidence>
<feature type="signal peptide" evidence="1">
    <location>
        <begin position="1"/>
        <end position="15"/>
    </location>
</feature>
<organism evidence="2 3">
    <name type="scientific">Steinernema hermaphroditum</name>
    <dbReference type="NCBI Taxonomy" id="289476"/>
    <lineage>
        <taxon>Eukaryota</taxon>
        <taxon>Metazoa</taxon>
        <taxon>Ecdysozoa</taxon>
        <taxon>Nematoda</taxon>
        <taxon>Chromadorea</taxon>
        <taxon>Rhabditida</taxon>
        <taxon>Tylenchina</taxon>
        <taxon>Panagrolaimomorpha</taxon>
        <taxon>Strongyloidoidea</taxon>
        <taxon>Steinernematidae</taxon>
        <taxon>Steinernema</taxon>
    </lineage>
</organism>
<dbReference type="AlphaFoldDB" id="A0AA39HK36"/>
<gene>
    <name evidence="2" type="ORF">QR680_018445</name>
</gene>
<dbReference type="EMBL" id="JAUCMV010000004">
    <property type="protein sequence ID" value="KAK0406228.1"/>
    <property type="molecule type" value="Genomic_DNA"/>
</dbReference>
<reference evidence="2" key="1">
    <citation type="submission" date="2023-06" db="EMBL/GenBank/DDBJ databases">
        <title>Genomic analysis of the entomopathogenic nematode Steinernema hermaphroditum.</title>
        <authorList>
            <person name="Schwarz E.M."/>
            <person name="Heppert J.K."/>
            <person name="Baniya A."/>
            <person name="Schwartz H.T."/>
            <person name="Tan C.-H."/>
            <person name="Antoshechkin I."/>
            <person name="Sternberg P.W."/>
            <person name="Goodrich-Blair H."/>
            <person name="Dillman A.R."/>
        </authorList>
    </citation>
    <scope>NUCLEOTIDE SEQUENCE</scope>
    <source>
        <strain evidence="2">PS9179</strain>
        <tissue evidence="2">Whole animal</tissue>
    </source>
</reference>
<feature type="chain" id="PRO_5041357910" description="Secreted protein" evidence="1">
    <location>
        <begin position="16"/>
        <end position="82"/>
    </location>
</feature>
<evidence type="ECO:0000313" key="3">
    <source>
        <dbReference type="Proteomes" id="UP001175271"/>
    </source>
</evidence>
<name>A0AA39HK36_9BILA</name>